<dbReference type="EMBL" id="LFYR01000391">
    <property type="protein sequence ID" value="KMZ74220.1"/>
    <property type="molecule type" value="Genomic_DNA"/>
</dbReference>
<accession>A0A0K9Q187</accession>
<evidence type="ECO:0000313" key="10">
    <source>
        <dbReference type="EMBL" id="KMZ74220.1"/>
    </source>
</evidence>
<protein>
    <submittedName>
        <fullName evidence="10">BZIP transcription factor</fullName>
    </submittedName>
</protein>
<dbReference type="InterPro" id="IPR025422">
    <property type="entry name" value="TGA_domain"/>
</dbReference>
<name>A0A0K9Q187_ZOSMR</name>
<dbReference type="AlphaFoldDB" id="A0A0K9Q187"/>
<dbReference type="SUPFAM" id="SSF57959">
    <property type="entry name" value="Leucine zipper domain"/>
    <property type="match status" value="1"/>
</dbReference>
<dbReference type="Pfam" id="PF14144">
    <property type="entry name" value="DOG1"/>
    <property type="match status" value="1"/>
</dbReference>
<dbReference type="PROSITE" id="PS50217">
    <property type="entry name" value="BZIP"/>
    <property type="match status" value="1"/>
</dbReference>
<comment type="subcellular location">
    <subcellularLocation>
        <location evidence="1">Nucleus</location>
    </subcellularLocation>
</comment>
<dbReference type="GO" id="GO:0005634">
    <property type="term" value="C:nucleus"/>
    <property type="evidence" value="ECO:0007669"/>
    <property type="project" value="UniProtKB-SubCell"/>
</dbReference>
<evidence type="ECO:0000256" key="7">
    <source>
        <dbReference type="SAM" id="Coils"/>
    </source>
</evidence>
<keyword evidence="5" id="KW-0804">Transcription</keyword>
<evidence type="ECO:0000256" key="5">
    <source>
        <dbReference type="ARBA" id="ARBA00023163"/>
    </source>
</evidence>
<feature type="domain" description="DOG1" evidence="9">
    <location>
        <begin position="257"/>
        <end position="481"/>
    </location>
</feature>
<keyword evidence="4" id="KW-0238">DNA-binding</keyword>
<evidence type="ECO:0000256" key="2">
    <source>
        <dbReference type="ARBA" id="ARBA00007163"/>
    </source>
</evidence>
<keyword evidence="3" id="KW-0805">Transcription regulation</keyword>
<dbReference type="FunFam" id="1.20.5.170:FF:000019">
    <property type="entry name" value="BZIP family transcription factor"/>
    <property type="match status" value="1"/>
</dbReference>
<proteinExistence type="inferred from homology"/>
<evidence type="ECO:0000256" key="1">
    <source>
        <dbReference type="ARBA" id="ARBA00004123"/>
    </source>
</evidence>
<evidence type="ECO:0000313" key="11">
    <source>
        <dbReference type="Proteomes" id="UP000036987"/>
    </source>
</evidence>
<comment type="caution">
    <text evidence="10">The sequence shown here is derived from an EMBL/GenBank/DDBJ whole genome shotgun (WGS) entry which is preliminary data.</text>
</comment>
<dbReference type="SMART" id="SM00338">
    <property type="entry name" value="BRLZ"/>
    <property type="match status" value="1"/>
</dbReference>
<dbReference type="PROSITE" id="PS51806">
    <property type="entry name" value="DOG1"/>
    <property type="match status" value="1"/>
</dbReference>
<sequence length="484" mass="54036">MYSSPTFFSREMVEGNYGDGRFITIDQLQSSSEYQDYTQQNHYIDGVLDVSESWYFSFRSSHLWSIDSHSSFILFIADACLLTQKLPGNLLTMAGDNPLQFVAQQNLSSLDVTAEAIGMGGFSFNNGNIDNLCDSTSDIAAAARAATTTTTTTSPHTETSTDVDFEDRLRQLVRDDKDDKLSVGFKSDNIGDPKSIRRLSQNREAARRSRLRKKAYVRQLENSRSKLMQLEHELFCARQQQGVFISNGNSTGGAAGTKAFDVEHSRWIEEHQRLITELRSTLANHHHIQAGCGDGDLKLLVDAVMTHYDEVFRMKSIAVKSDVFHVLSGTWITPAERCFMWLGGFRSSEILKVIINHVEPMTEQQMMGICNLQQSSQQAEDALSQGMEALQMSLTDTLGCCGGGSSLSSSEDVGCYMNMMATAMGKLGATESFLLQADLLRQQTLHQMHRILTTRQAARGFLAVNDYFTRLRALSSLWLARPKE</sequence>
<keyword evidence="11" id="KW-1185">Reference proteome</keyword>
<organism evidence="10 11">
    <name type="scientific">Zostera marina</name>
    <name type="common">Eelgrass</name>
    <dbReference type="NCBI Taxonomy" id="29655"/>
    <lineage>
        <taxon>Eukaryota</taxon>
        <taxon>Viridiplantae</taxon>
        <taxon>Streptophyta</taxon>
        <taxon>Embryophyta</taxon>
        <taxon>Tracheophyta</taxon>
        <taxon>Spermatophyta</taxon>
        <taxon>Magnoliopsida</taxon>
        <taxon>Liliopsida</taxon>
        <taxon>Zosteraceae</taxon>
        <taxon>Zostera</taxon>
    </lineage>
</organism>
<dbReference type="InterPro" id="IPR004827">
    <property type="entry name" value="bZIP"/>
</dbReference>
<gene>
    <name evidence="10" type="ORF">ZOSMA_133G00690</name>
</gene>
<dbReference type="InterPro" id="IPR046347">
    <property type="entry name" value="bZIP_sf"/>
</dbReference>
<comment type="similarity">
    <text evidence="2">Belongs to the bZIP family.</text>
</comment>
<dbReference type="GO" id="GO:0003700">
    <property type="term" value="F:DNA-binding transcription factor activity"/>
    <property type="evidence" value="ECO:0007669"/>
    <property type="project" value="InterPro"/>
</dbReference>
<dbReference type="Proteomes" id="UP000036987">
    <property type="component" value="Unassembled WGS sequence"/>
</dbReference>
<evidence type="ECO:0000256" key="4">
    <source>
        <dbReference type="ARBA" id="ARBA00023125"/>
    </source>
</evidence>
<evidence type="ECO:0000259" key="8">
    <source>
        <dbReference type="PROSITE" id="PS50217"/>
    </source>
</evidence>
<dbReference type="Gene3D" id="1.20.5.170">
    <property type="match status" value="1"/>
</dbReference>
<dbReference type="Pfam" id="PF00170">
    <property type="entry name" value="bZIP_1"/>
    <property type="match status" value="1"/>
</dbReference>
<keyword evidence="7" id="KW-0175">Coiled coil</keyword>
<dbReference type="GO" id="GO:0043565">
    <property type="term" value="F:sequence-specific DNA binding"/>
    <property type="evidence" value="ECO:0007669"/>
    <property type="project" value="InterPro"/>
</dbReference>
<evidence type="ECO:0000259" key="9">
    <source>
        <dbReference type="PROSITE" id="PS51806"/>
    </source>
</evidence>
<reference evidence="11" key="1">
    <citation type="journal article" date="2016" name="Nature">
        <title>The genome of the seagrass Zostera marina reveals angiosperm adaptation to the sea.</title>
        <authorList>
            <person name="Olsen J.L."/>
            <person name="Rouze P."/>
            <person name="Verhelst B."/>
            <person name="Lin Y.-C."/>
            <person name="Bayer T."/>
            <person name="Collen J."/>
            <person name="Dattolo E."/>
            <person name="De Paoli E."/>
            <person name="Dittami S."/>
            <person name="Maumus F."/>
            <person name="Michel G."/>
            <person name="Kersting A."/>
            <person name="Lauritano C."/>
            <person name="Lohaus R."/>
            <person name="Toepel M."/>
            <person name="Tonon T."/>
            <person name="Vanneste K."/>
            <person name="Amirebrahimi M."/>
            <person name="Brakel J."/>
            <person name="Bostroem C."/>
            <person name="Chovatia M."/>
            <person name="Grimwood J."/>
            <person name="Jenkins J.W."/>
            <person name="Jueterbock A."/>
            <person name="Mraz A."/>
            <person name="Stam W.T."/>
            <person name="Tice H."/>
            <person name="Bornberg-Bauer E."/>
            <person name="Green P.J."/>
            <person name="Pearson G.A."/>
            <person name="Procaccini G."/>
            <person name="Duarte C.M."/>
            <person name="Schmutz J."/>
            <person name="Reusch T.B.H."/>
            <person name="Van de Peer Y."/>
        </authorList>
    </citation>
    <scope>NUCLEOTIDE SEQUENCE [LARGE SCALE GENOMIC DNA]</scope>
    <source>
        <strain evidence="11">cv. Finnish</strain>
    </source>
</reference>
<feature type="coiled-coil region" evidence="7">
    <location>
        <begin position="213"/>
        <end position="240"/>
    </location>
</feature>
<dbReference type="PANTHER" id="PTHR45693">
    <property type="entry name" value="TRANSCRIPTION FACTOR TGA9"/>
    <property type="match status" value="1"/>
</dbReference>
<dbReference type="PROSITE" id="PS00036">
    <property type="entry name" value="BZIP_BASIC"/>
    <property type="match status" value="1"/>
</dbReference>
<dbReference type="PANTHER" id="PTHR45693:SF1">
    <property type="entry name" value="TRANSCRIPTION FACTOR PERIANTHIA"/>
    <property type="match status" value="1"/>
</dbReference>
<dbReference type="GO" id="GO:0006351">
    <property type="term" value="P:DNA-templated transcription"/>
    <property type="evidence" value="ECO:0007669"/>
    <property type="project" value="InterPro"/>
</dbReference>
<keyword evidence="6" id="KW-0539">Nucleus</keyword>
<evidence type="ECO:0000256" key="6">
    <source>
        <dbReference type="ARBA" id="ARBA00023242"/>
    </source>
</evidence>
<evidence type="ECO:0000256" key="3">
    <source>
        <dbReference type="ARBA" id="ARBA00023015"/>
    </source>
</evidence>
<feature type="domain" description="BZIP" evidence="8">
    <location>
        <begin position="192"/>
        <end position="234"/>
    </location>
</feature>